<evidence type="ECO:0000256" key="1">
    <source>
        <dbReference type="SAM" id="MobiDB-lite"/>
    </source>
</evidence>
<dbReference type="AlphaFoldDB" id="K0RN54"/>
<keyword evidence="3" id="KW-1185">Reference proteome</keyword>
<sequence length="478" mass="53280">MAFIHLDLSASDREGSLRKLRSSLDRGELGKLTISLSQTAQVRARGNKGDRPEHQTGWSGELPQPPLTGPVRTSRSYPRIRGTFRHRRPLLAIAILLACAILLAENNNTAEPAYDAHDDTPKTLIDPKSVTSKDPSEPAWRQVAPSQQISCNVDGTSCLDPVGVVGEWVHVPDRTFAAPVCCRWVSAEFRKKKPKVCGTEQANAQFYSGFPLYPQQMFGNACKCEENNFTDEYEWRSPHLPKTFNPVDTCRLLGDRTALFVGDSTIHASGQALRRFQQGEAWKDWVNEVMPDITVVAVGAHVKTDDASYLGLVDEVLSGMIEMQSRHPRMKFAWKTQQPGGCTNEILSPKDAAAAARTIEYTRDKFNWHVLFDIPPLSAMLFLIFLVSTTFQGQVLPQRLAPAGTLEQSENPVSGYEDAVQQIGRTHKQCERKPTWRLSPLVFPGTFGRNWEIISSSIIEREVVMILLGVKNAKSLNL</sequence>
<name>K0RN54_THAOC</name>
<feature type="region of interest" description="Disordered" evidence="1">
    <location>
        <begin position="111"/>
        <end position="138"/>
    </location>
</feature>
<evidence type="ECO:0000313" key="3">
    <source>
        <dbReference type="Proteomes" id="UP000266841"/>
    </source>
</evidence>
<evidence type="ECO:0000313" key="2">
    <source>
        <dbReference type="EMBL" id="EJK48172.1"/>
    </source>
</evidence>
<comment type="caution">
    <text evidence="2">The sequence shown here is derived from an EMBL/GenBank/DDBJ whole genome shotgun (WGS) entry which is preliminary data.</text>
</comment>
<dbReference type="Proteomes" id="UP000266841">
    <property type="component" value="Unassembled WGS sequence"/>
</dbReference>
<gene>
    <name evidence="2" type="ORF">THAOC_33056</name>
</gene>
<accession>K0RN54</accession>
<dbReference type="EMBL" id="AGNL01046191">
    <property type="protein sequence ID" value="EJK48172.1"/>
    <property type="molecule type" value="Genomic_DNA"/>
</dbReference>
<reference evidence="2 3" key="1">
    <citation type="journal article" date="2012" name="Genome Biol.">
        <title>Genome and low-iron response of an oceanic diatom adapted to chronic iron limitation.</title>
        <authorList>
            <person name="Lommer M."/>
            <person name="Specht M."/>
            <person name="Roy A.S."/>
            <person name="Kraemer L."/>
            <person name="Andreson R."/>
            <person name="Gutowska M.A."/>
            <person name="Wolf J."/>
            <person name="Bergner S.V."/>
            <person name="Schilhabel M.B."/>
            <person name="Klostermeier U.C."/>
            <person name="Beiko R.G."/>
            <person name="Rosenstiel P."/>
            <person name="Hippler M."/>
            <person name="Laroche J."/>
        </authorList>
    </citation>
    <scope>NUCLEOTIDE SEQUENCE [LARGE SCALE GENOMIC DNA]</scope>
    <source>
        <strain evidence="2 3">CCMP1005</strain>
    </source>
</reference>
<feature type="region of interest" description="Disordered" evidence="1">
    <location>
        <begin position="40"/>
        <end position="75"/>
    </location>
</feature>
<proteinExistence type="predicted"/>
<feature type="non-terminal residue" evidence="2">
    <location>
        <position position="478"/>
    </location>
</feature>
<protein>
    <submittedName>
        <fullName evidence="2">Uncharacterized protein</fullName>
    </submittedName>
</protein>
<organism evidence="2 3">
    <name type="scientific">Thalassiosira oceanica</name>
    <name type="common">Marine diatom</name>
    <dbReference type="NCBI Taxonomy" id="159749"/>
    <lineage>
        <taxon>Eukaryota</taxon>
        <taxon>Sar</taxon>
        <taxon>Stramenopiles</taxon>
        <taxon>Ochrophyta</taxon>
        <taxon>Bacillariophyta</taxon>
        <taxon>Coscinodiscophyceae</taxon>
        <taxon>Thalassiosirophycidae</taxon>
        <taxon>Thalassiosirales</taxon>
        <taxon>Thalassiosiraceae</taxon>
        <taxon>Thalassiosira</taxon>
    </lineage>
</organism>
<dbReference type="OrthoDB" id="630188at2759"/>